<evidence type="ECO:0000313" key="10">
    <source>
        <dbReference type="EMBL" id="KAK0570743.1"/>
    </source>
</evidence>
<dbReference type="InterPro" id="IPR032799">
    <property type="entry name" value="TAXi_C"/>
</dbReference>
<dbReference type="Proteomes" id="UP001168877">
    <property type="component" value="Unassembled WGS sequence"/>
</dbReference>
<comment type="similarity">
    <text evidence="1">Belongs to the peptidase A1 family.</text>
</comment>
<feature type="active site" evidence="7">
    <location>
        <position position="183"/>
    </location>
</feature>
<dbReference type="PRINTS" id="PR00792">
    <property type="entry name" value="PEPSIN"/>
</dbReference>
<name>A0AA39RBM7_ACESA</name>
<dbReference type="Pfam" id="PF14543">
    <property type="entry name" value="TAXi_N"/>
    <property type="match status" value="1"/>
</dbReference>
<dbReference type="InterPro" id="IPR033873">
    <property type="entry name" value="CND41-like"/>
</dbReference>
<dbReference type="GO" id="GO:0004190">
    <property type="term" value="F:aspartic-type endopeptidase activity"/>
    <property type="evidence" value="ECO:0007669"/>
    <property type="project" value="UniProtKB-KW"/>
</dbReference>
<dbReference type="PANTHER" id="PTHR13683">
    <property type="entry name" value="ASPARTYL PROTEASES"/>
    <property type="match status" value="1"/>
</dbReference>
<feature type="region of interest" description="Disordered" evidence="8">
    <location>
        <begin position="127"/>
        <end position="149"/>
    </location>
</feature>
<keyword evidence="3" id="KW-0732">Signal</keyword>
<evidence type="ECO:0000313" key="11">
    <source>
        <dbReference type="Proteomes" id="UP001168877"/>
    </source>
</evidence>
<evidence type="ECO:0000259" key="9">
    <source>
        <dbReference type="PROSITE" id="PS51767"/>
    </source>
</evidence>
<comment type="caution">
    <text evidence="10">The sequence shown here is derived from an EMBL/GenBank/DDBJ whole genome shotgun (WGS) entry which is preliminary data.</text>
</comment>
<evidence type="ECO:0000256" key="8">
    <source>
        <dbReference type="SAM" id="MobiDB-lite"/>
    </source>
</evidence>
<protein>
    <recommendedName>
        <fullName evidence="9">Peptidase A1 domain-containing protein</fullName>
    </recommendedName>
</protein>
<evidence type="ECO:0000256" key="7">
    <source>
        <dbReference type="PIRSR" id="PIRSR601461-1"/>
    </source>
</evidence>
<keyword evidence="4" id="KW-0064">Aspartyl protease</keyword>
<dbReference type="AlphaFoldDB" id="A0AA39RBM7"/>
<keyword evidence="2" id="KW-0645">Protease</keyword>
<keyword evidence="11" id="KW-1185">Reference proteome</keyword>
<evidence type="ECO:0000256" key="6">
    <source>
        <dbReference type="ARBA" id="ARBA00023157"/>
    </source>
</evidence>
<feature type="active site" evidence="7">
    <location>
        <position position="385"/>
    </location>
</feature>
<dbReference type="InterPro" id="IPR033121">
    <property type="entry name" value="PEPTIDASE_A1"/>
</dbReference>
<keyword evidence="6" id="KW-1015">Disulfide bond</keyword>
<accession>A0AA39RBM7</accession>
<evidence type="ECO:0000256" key="5">
    <source>
        <dbReference type="ARBA" id="ARBA00022801"/>
    </source>
</evidence>
<evidence type="ECO:0000256" key="1">
    <source>
        <dbReference type="ARBA" id="ARBA00007447"/>
    </source>
</evidence>
<reference evidence="10" key="1">
    <citation type="journal article" date="2022" name="Plant J.">
        <title>Strategies of tolerance reflected in two North American maple genomes.</title>
        <authorList>
            <person name="McEvoy S.L."/>
            <person name="Sezen U.U."/>
            <person name="Trouern-Trend A."/>
            <person name="McMahon S.M."/>
            <person name="Schaberg P.G."/>
            <person name="Yang J."/>
            <person name="Wegrzyn J.L."/>
            <person name="Swenson N.G."/>
        </authorList>
    </citation>
    <scope>NUCLEOTIDE SEQUENCE</scope>
    <source>
        <strain evidence="10">NS2018</strain>
    </source>
</reference>
<organism evidence="10 11">
    <name type="scientific">Acer saccharum</name>
    <name type="common">Sugar maple</name>
    <dbReference type="NCBI Taxonomy" id="4024"/>
    <lineage>
        <taxon>Eukaryota</taxon>
        <taxon>Viridiplantae</taxon>
        <taxon>Streptophyta</taxon>
        <taxon>Embryophyta</taxon>
        <taxon>Tracheophyta</taxon>
        <taxon>Spermatophyta</taxon>
        <taxon>Magnoliopsida</taxon>
        <taxon>eudicotyledons</taxon>
        <taxon>Gunneridae</taxon>
        <taxon>Pentapetalae</taxon>
        <taxon>rosids</taxon>
        <taxon>malvids</taxon>
        <taxon>Sapindales</taxon>
        <taxon>Sapindaceae</taxon>
        <taxon>Hippocastanoideae</taxon>
        <taxon>Acereae</taxon>
        <taxon>Acer</taxon>
    </lineage>
</organism>
<dbReference type="PANTHER" id="PTHR13683:SF750">
    <property type="entry name" value="ASPARTYL PROTEASE AED1"/>
    <property type="match status" value="1"/>
</dbReference>
<keyword evidence="5" id="KW-0378">Hydrolase</keyword>
<dbReference type="FunFam" id="2.40.70.10:FF:000013">
    <property type="entry name" value="Aspartyl protease AED1"/>
    <property type="match status" value="1"/>
</dbReference>
<dbReference type="Gene3D" id="2.40.70.10">
    <property type="entry name" value="Acid Proteases"/>
    <property type="match status" value="2"/>
</dbReference>
<dbReference type="FunFam" id="2.40.70.10:FF:000021">
    <property type="entry name" value="Aspartyl protease AED1"/>
    <property type="match status" value="1"/>
</dbReference>
<reference evidence="10" key="2">
    <citation type="submission" date="2023-06" db="EMBL/GenBank/DDBJ databases">
        <authorList>
            <person name="Swenson N.G."/>
            <person name="Wegrzyn J.L."/>
            <person name="Mcevoy S.L."/>
        </authorList>
    </citation>
    <scope>NUCLEOTIDE SEQUENCE</scope>
    <source>
        <strain evidence="10">NS2018</strain>
        <tissue evidence="10">Leaf</tissue>
    </source>
</reference>
<dbReference type="InterPro" id="IPR001461">
    <property type="entry name" value="Aspartic_peptidase_A1"/>
</dbReference>
<proteinExistence type="inferred from homology"/>
<dbReference type="CDD" id="cd05472">
    <property type="entry name" value="cnd41_like"/>
    <property type="match status" value="1"/>
</dbReference>
<gene>
    <name evidence="10" type="ORF">LWI29_005738</name>
</gene>
<dbReference type="GO" id="GO:0006508">
    <property type="term" value="P:proteolysis"/>
    <property type="evidence" value="ECO:0007669"/>
    <property type="project" value="UniProtKB-KW"/>
</dbReference>
<dbReference type="SUPFAM" id="SSF50630">
    <property type="entry name" value="Acid proteases"/>
    <property type="match status" value="1"/>
</dbReference>
<evidence type="ECO:0000256" key="2">
    <source>
        <dbReference type="ARBA" id="ARBA00022670"/>
    </source>
</evidence>
<evidence type="ECO:0000256" key="4">
    <source>
        <dbReference type="ARBA" id="ARBA00022750"/>
    </source>
</evidence>
<feature type="domain" description="Peptidase A1" evidence="9">
    <location>
        <begin position="165"/>
        <end position="502"/>
    </location>
</feature>
<dbReference type="InterPro" id="IPR021109">
    <property type="entry name" value="Peptidase_aspartic_dom_sf"/>
</dbReference>
<dbReference type="EMBL" id="JAUESC010000388">
    <property type="protein sequence ID" value="KAK0570743.1"/>
    <property type="molecule type" value="Genomic_DNA"/>
</dbReference>
<dbReference type="InterPro" id="IPR032861">
    <property type="entry name" value="TAXi_N"/>
</dbReference>
<dbReference type="PROSITE" id="PS51767">
    <property type="entry name" value="PEPTIDASE_A1"/>
    <property type="match status" value="1"/>
</dbReference>
<evidence type="ECO:0000256" key="3">
    <source>
        <dbReference type="ARBA" id="ARBA00022729"/>
    </source>
</evidence>
<sequence>MAKTSFSFVFEQRGPEKKHKIRLCFSGFVHLFFVYILLTSSCYAETAETTHENQLHDHHLTHTIKLTSLLPSTVCDSSSKADERKSSLKVVHKHGPCFQLNRDNKAKSPISHAEILRLDQSRVDSIHSRLSSKKQSGGRGGDITETDASVNIPAKDGSVIGSGNYIVTVGLGTPKKDLSLIFDTGSDLTWTQCQPCVRSCYQQEETIFDPKDSQTYTNISCSSPLCDSLKSGTGKSPSCASSTCIYAIVYGDDSFSAGFFGMETLTLTPTDVFPNFLFGCGENNQGLFGGSAGLIGLGRDPISLVSQTAQKYSKIFSYCLPSSSSSTGHLTLGNGGGSVSNSVKFTPLSTRSQSFYGLDVTGICVGGQELSIPASVFSSSGTIIDSGTVITRLPPTAYSSLKSAFQQQMSQYPTAPAMSILDTCYDFSKYENITFPTISFSFNGDIDVEIDETGIFYASEVTQVCLAFAPNGDDSDVAIFGNVQQKTMEVVYDVAGGRLGFAPGGCS</sequence>
<dbReference type="Pfam" id="PF14541">
    <property type="entry name" value="TAXi_C"/>
    <property type="match status" value="1"/>
</dbReference>